<dbReference type="GO" id="GO:0015833">
    <property type="term" value="P:peptide transport"/>
    <property type="evidence" value="ECO:0007669"/>
    <property type="project" value="InterPro"/>
</dbReference>
<dbReference type="PANTHER" id="PTHR43297:SF2">
    <property type="entry name" value="DIPEPTIDE TRANSPORT ATP-BINDING PROTEIN DPPD"/>
    <property type="match status" value="1"/>
</dbReference>
<accession>A0A2T6ANU3</accession>
<feature type="domain" description="ABC transporter" evidence="8">
    <location>
        <begin position="4"/>
        <end position="255"/>
    </location>
</feature>
<dbReference type="AlphaFoldDB" id="A0A2T6ANU3"/>
<dbReference type="GO" id="GO:0005886">
    <property type="term" value="C:plasma membrane"/>
    <property type="evidence" value="ECO:0007669"/>
    <property type="project" value="UniProtKB-SubCell"/>
</dbReference>
<dbReference type="Gene3D" id="3.40.50.300">
    <property type="entry name" value="P-loop containing nucleotide triphosphate hydrolases"/>
    <property type="match status" value="2"/>
</dbReference>
<dbReference type="Pfam" id="PF08352">
    <property type="entry name" value="oligo_HPY"/>
    <property type="match status" value="2"/>
</dbReference>
<keyword evidence="10" id="KW-1185">Reference proteome</keyword>
<keyword evidence="5" id="KW-0547">Nucleotide-binding</keyword>
<dbReference type="RefSeq" id="WP_107977715.1">
    <property type="nucleotide sequence ID" value="NZ_BMEZ01000021.1"/>
</dbReference>
<evidence type="ECO:0000256" key="2">
    <source>
        <dbReference type="ARBA" id="ARBA00005417"/>
    </source>
</evidence>
<protein>
    <submittedName>
        <fullName evidence="9">Peptide/nickel transport system ATP-binding protein</fullName>
    </submittedName>
</protein>
<dbReference type="FunFam" id="3.40.50.300:FF:000016">
    <property type="entry name" value="Oligopeptide ABC transporter ATP-binding component"/>
    <property type="match status" value="1"/>
</dbReference>
<dbReference type="GO" id="GO:0016887">
    <property type="term" value="F:ATP hydrolysis activity"/>
    <property type="evidence" value="ECO:0007669"/>
    <property type="project" value="InterPro"/>
</dbReference>
<evidence type="ECO:0000256" key="4">
    <source>
        <dbReference type="ARBA" id="ARBA00022475"/>
    </source>
</evidence>
<keyword evidence="7" id="KW-0472">Membrane</keyword>
<keyword evidence="3" id="KW-0813">Transport</keyword>
<dbReference type="PANTHER" id="PTHR43297">
    <property type="entry name" value="OLIGOPEPTIDE TRANSPORT ATP-BINDING PROTEIN APPD"/>
    <property type="match status" value="1"/>
</dbReference>
<dbReference type="Proteomes" id="UP000244069">
    <property type="component" value="Unassembled WGS sequence"/>
</dbReference>
<feature type="domain" description="ABC transporter" evidence="8">
    <location>
        <begin position="344"/>
        <end position="590"/>
    </location>
</feature>
<organism evidence="9 10">
    <name type="scientific">Allosediminivita pacifica</name>
    <dbReference type="NCBI Taxonomy" id="1267769"/>
    <lineage>
        <taxon>Bacteria</taxon>
        <taxon>Pseudomonadati</taxon>
        <taxon>Pseudomonadota</taxon>
        <taxon>Alphaproteobacteria</taxon>
        <taxon>Rhodobacterales</taxon>
        <taxon>Paracoccaceae</taxon>
        <taxon>Allosediminivita</taxon>
    </lineage>
</organism>
<gene>
    <name evidence="9" type="ORF">C8N44_1216</name>
</gene>
<dbReference type="OrthoDB" id="9802264at2"/>
<evidence type="ECO:0000256" key="7">
    <source>
        <dbReference type="ARBA" id="ARBA00023136"/>
    </source>
</evidence>
<evidence type="ECO:0000256" key="3">
    <source>
        <dbReference type="ARBA" id="ARBA00022448"/>
    </source>
</evidence>
<comment type="subcellular location">
    <subcellularLocation>
        <location evidence="1">Cell inner membrane</location>
        <topology evidence="1">Peripheral membrane protein</topology>
    </subcellularLocation>
</comment>
<dbReference type="NCBIfam" id="NF008453">
    <property type="entry name" value="PRK11308.1"/>
    <property type="match status" value="2"/>
</dbReference>
<dbReference type="NCBIfam" id="TIGR01727">
    <property type="entry name" value="oligo_HPY"/>
    <property type="match status" value="1"/>
</dbReference>
<evidence type="ECO:0000259" key="8">
    <source>
        <dbReference type="PROSITE" id="PS50893"/>
    </source>
</evidence>
<comment type="caution">
    <text evidence="9">The sequence shown here is derived from an EMBL/GenBank/DDBJ whole genome shotgun (WGS) entry which is preliminary data.</text>
</comment>
<dbReference type="InterPro" id="IPR013563">
    <property type="entry name" value="Oligopep_ABC_C"/>
</dbReference>
<reference evidence="9 10" key="1">
    <citation type="submission" date="2018-04" db="EMBL/GenBank/DDBJ databases">
        <title>Genomic Encyclopedia of Archaeal and Bacterial Type Strains, Phase II (KMG-II): from individual species to whole genera.</title>
        <authorList>
            <person name="Goeker M."/>
        </authorList>
    </citation>
    <scope>NUCLEOTIDE SEQUENCE [LARGE SCALE GENOMIC DNA]</scope>
    <source>
        <strain evidence="9 10">DSM 29329</strain>
    </source>
</reference>
<dbReference type="EMBL" id="QBKN01000021">
    <property type="protein sequence ID" value="PTX45485.1"/>
    <property type="molecule type" value="Genomic_DNA"/>
</dbReference>
<dbReference type="InterPro" id="IPR003439">
    <property type="entry name" value="ABC_transporter-like_ATP-bd"/>
</dbReference>
<dbReference type="InterPro" id="IPR027417">
    <property type="entry name" value="P-loop_NTPase"/>
</dbReference>
<proteinExistence type="inferred from homology"/>
<dbReference type="InterPro" id="IPR003593">
    <property type="entry name" value="AAA+_ATPase"/>
</dbReference>
<evidence type="ECO:0000256" key="5">
    <source>
        <dbReference type="ARBA" id="ARBA00022741"/>
    </source>
</evidence>
<evidence type="ECO:0000313" key="9">
    <source>
        <dbReference type="EMBL" id="PTX45485.1"/>
    </source>
</evidence>
<comment type="similarity">
    <text evidence="2">Belongs to the ABC transporter superfamily.</text>
</comment>
<evidence type="ECO:0000256" key="6">
    <source>
        <dbReference type="ARBA" id="ARBA00022840"/>
    </source>
</evidence>
<dbReference type="PROSITE" id="PS00211">
    <property type="entry name" value="ABC_TRANSPORTER_1"/>
    <property type="match status" value="2"/>
</dbReference>
<name>A0A2T6ANU3_9RHOB</name>
<keyword evidence="4" id="KW-1003">Cell membrane</keyword>
<dbReference type="CDD" id="cd03257">
    <property type="entry name" value="ABC_NikE_OppD_transporters"/>
    <property type="match status" value="2"/>
</dbReference>
<keyword evidence="6 9" id="KW-0067">ATP-binding</keyword>
<evidence type="ECO:0000313" key="10">
    <source>
        <dbReference type="Proteomes" id="UP000244069"/>
    </source>
</evidence>
<evidence type="ECO:0000256" key="1">
    <source>
        <dbReference type="ARBA" id="ARBA00004417"/>
    </source>
</evidence>
<dbReference type="SUPFAM" id="SSF52540">
    <property type="entry name" value="P-loop containing nucleoside triphosphate hydrolases"/>
    <property type="match status" value="2"/>
</dbReference>
<sequence>MPMLEIDNLSVTLDLPAGPLHAVRDVSLSLDRGESLGIVGESGSGKSMSALALMRLLPRRARMGAGAIRFDDVDLGGLDDATFAGDYLGPKLGMIFQEPMTSLNPVYRIGRQLTEASVRGGKLTASAARRRAIELLDRVGIPEPEARMAQYPHQLSGGQRQRVMIAMALMMEPDLLIADEPTTALDVTVQAQIMELLEDLRREMGMGMILITHDLAVVARNVDRVAVMYGGEVVEAGDAARVLHMPRHPYTRALLGAIPRTDGPARKLEAIPGTVPSLYARPEACVFGPRCPQARPECQESVPPVRGDSNHWRRCVLAAAELRATQHAPEAIERARADVEEIALEAKGVTRVFRSRKGPFGPPHEIRAVDDVNLDVKRGEILALVGESGSGKSTLARMLLGLDAPTTGEILLDGTRVSDMAPMDRAGRVQPIFQDPYSSLNPRRTLAEIIARPLALRGEGDARSRRRKACEMMELVRLPDRLLHSYPSQLSGGQRQRVAIARALVTDPRMLVCDEPTSALDVSVQAQILNLLVQLQRDLGLTCLLITHDMAVVHQVATRVAVMLNGRLIEAGPADEVLTNPATDYTKRLLAAAPRFERDDAQTRDLAV</sequence>
<dbReference type="Pfam" id="PF00005">
    <property type="entry name" value="ABC_tran"/>
    <property type="match status" value="2"/>
</dbReference>
<dbReference type="PROSITE" id="PS50893">
    <property type="entry name" value="ABC_TRANSPORTER_2"/>
    <property type="match status" value="2"/>
</dbReference>
<dbReference type="GO" id="GO:0005524">
    <property type="term" value="F:ATP binding"/>
    <property type="evidence" value="ECO:0007669"/>
    <property type="project" value="UniProtKB-KW"/>
</dbReference>
<dbReference type="InterPro" id="IPR017871">
    <property type="entry name" value="ABC_transporter-like_CS"/>
</dbReference>
<dbReference type="InterPro" id="IPR050388">
    <property type="entry name" value="ABC_Ni/Peptide_Import"/>
</dbReference>
<dbReference type="SMART" id="SM00382">
    <property type="entry name" value="AAA"/>
    <property type="match status" value="2"/>
</dbReference>
<dbReference type="NCBIfam" id="NF007739">
    <property type="entry name" value="PRK10419.1"/>
    <property type="match status" value="2"/>
</dbReference>
<dbReference type="GO" id="GO:0055085">
    <property type="term" value="P:transmembrane transport"/>
    <property type="evidence" value="ECO:0007669"/>
    <property type="project" value="UniProtKB-ARBA"/>
</dbReference>